<dbReference type="GO" id="GO:0070205">
    <property type="term" value="F:2-succinyl-6-hydroxy-2,4-cyclohexadiene-1-carboxylate synthase activity"/>
    <property type="evidence" value="ECO:0007669"/>
    <property type="project" value="UniProtKB-UniRule"/>
</dbReference>
<dbReference type="PANTHER" id="PTHR42916">
    <property type="entry name" value="2-SUCCINYL-5-ENOLPYRUVYL-6-HYDROXY-3-CYCLOHEXENE-1-CARBOXYLATE SYNTHASE"/>
    <property type="match status" value="1"/>
</dbReference>
<proteinExistence type="inferred from homology"/>
<dbReference type="Gene3D" id="3.40.50.1820">
    <property type="entry name" value="alpha/beta hydrolase"/>
    <property type="match status" value="1"/>
</dbReference>
<dbReference type="PANTHER" id="PTHR42916:SF1">
    <property type="entry name" value="PROTEIN PHYLLO, CHLOROPLASTIC"/>
    <property type="match status" value="1"/>
</dbReference>
<dbReference type="EC" id="4.2.99.20" evidence="3"/>
<dbReference type="InterPro" id="IPR000073">
    <property type="entry name" value="AB_hydrolase_1"/>
</dbReference>
<dbReference type="Proteomes" id="UP000440978">
    <property type="component" value="Unassembled WGS sequence"/>
</dbReference>
<dbReference type="Pfam" id="PF00561">
    <property type="entry name" value="Abhydrolase_1"/>
    <property type="match status" value="1"/>
</dbReference>
<comment type="similarity">
    <text evidence="3">Belongs to the AB hydrolase superfamily. MenH family.</text>
</comment>
<evidence type="ECO:0000256" key="3">
    <source>
        <dbReference type="HAMAP-Rule" id="MF_01660"/>
    </source>
</evidence>
<dbReference type="InterPro" id="IPR022485">
    <property type="entry name" value="SHCHC_synthase_MenH"/>
</dbReference>
<sequence>MIQFIENMGVQHAVNIHGDKSHPPLLLLHGFTGTMETWQPFIDQWSKRFYTIQIDIVGHGETISPDDVSYYAMDHEAASIIRLLDKLEVSTTHIVGYSMGGRLALYLKYAYPHRVDHVLLESSSPGLDSESEREKRRKSDHQLAVRLQKESIESFVDFWENIPLFHTQKRLSNRAQLKIRKERCSQQGGRLSLSLMGMGTGQQVNLWPYLPKIHHLFLVTGTLDSKFMNINRKMYEMLPNTKWFSMKNVGHAVHIEVPSLFSRLVYDRFYNEIKGNTGQENKNSKKMFTELESEDIK</sequence>
<comment type="subunit">
    <text evidence="3">Monomer.</text>
</comment>
<comment type="pathway">
    <text evidence="3">Quinol/quinone metabolism; menaquinone biosynthesis.</text>
</comment>
<dbReference type="OrthoDB" id="9808398at2"/>
<protein>
    <recommendedName>
        <fullName evidence="3">Putative 2-succinyl-6-hydroxy-2,4-cyclohexadiene-1-carboxylate synthase</fullName>
        <shortName evidence="3">SHCHC synthase</shortName>
        <ecNumber evidence="3">4.2.99.20</ecNumber>
    </recommendedName>
</protein>
<dbReference type="InterPro" id="IPR029058">
    <property type="entry name" value="AB_hydrolase_fold"/>
</dbReference>
<keyword evidence="1 3" id="KW-0474">Menaquinone biosynthesis</keyword>
<organism evidence="5 6">
    <name type="scientific">Terrilactibacillus tamarindi</name>
    <dbReference type="NCBI Taxonomy" id="2599694"/>
    <lineage>
        <taxon>Bacteria</taxon>
        <taxon>Bacillati</taxon>
        <taxon>Bacillota</taxon>
        <taxon>Bacilli</taxon>
        <taxon>Bacillales</taxon>
        <taxon>Bacillaceae</taxon>
        <taxon>Terrilactibacillus</taxon>
    </lineage>
</organism>
<dbReference type="GO" id="GO:0009234">
    <property type="term" value="P:menaquinone biosynthetic process"/>
    <property type="evidence" value="ECO:0007669"/>
    <property type="project" value="UniProtKB-UniRule"/>
</dbReference>
<feature type="domain" description="AB hydrolase-1" evidence="4">
    <location>
        <begin position="23"/>
        <end position="256"/>
    </location>
</feature>
<dbReference type="EMBL" id="WNHB01000001">
    <property type="protein sequence ID" value="MTT30518.1"/>
    <property type="molecule type" value="Genomic_DNA"/>
</dbReference>
<gene>
    <name evidence="3 5" type="primary">menH</name>
    <name evidence="5" type="ORF">GMB86_00630</name>
</gene>
<evidence type="ECO:0000256" key="1">
    <source>
        <dbReference type="ARBA" id="ARBA00022428"/>
    </source>
</evidence>
<keyword evidence="2 3" id="KW-0456">Lyase</keyword>
<dbReference type="UniPathway" id="UPA00079"/>
<comment type="pathway">
    <text evidence="3">Quinol/quinone metabolism; 1,4-dihydroxy-2-naphthoate biosynthesis; 1,4-dihydroxy-2-naphthoate from chorismate: step 3/7.</text>
</comment>
<dbReference type="HAMAP" id="MF_01660">
    <property type="entry name" value="MenH"/>
    <property type="match status" value="1"/>
</dbReference>
<dbReference type="NCBIfam" id="TIGR03695">
    <property type="entry name" value="menH_SHCHC"/>
    <property type="match status" value="1"/>
</dbReference>
<dbReference type="RefSeq" id="WP_155215772.1">
    <property type="nucleotide sequence ID" value="NZ_WNHB01000001.1"/>
</dbReference>
<keyword evidence="6" id="KW-1185">Reference proteome</keyword>
<dbReference type="PRINTS" id="PR00111">
    <property type="entry name" value="ABHYDROLASE"/>
</dbReference>
<comment type="catalytic activity">
    <reaction evidence="3">
        <text>5-enolpyruvoyl-6-hydroxy-2-succinyl-cyclohex-3-ene-1-carboxylate = (1R,6R)-6-hydroxy-2-succinyl-cyclohexa-2,4-diene-1-carboxylate + pyruvate</text>
        <dbReference type="Rhea" id="RHEA:25597"/>
        <dbReference type="ChEBI" id="CHEBI:15361"/>
        <dbReference type="ChEBI" id="CHEBI:58689"/>
        <dbReference type="ChEBI" id="CHEBI:58818"/>
        <dbReference type="EC" id="4.2.99.20"/>
    </reaction>
</comment>
<dbReference type="UniPathway" id="UPA01057">
    <property type="reaction ID" value="UER00900"/>
</dbReference>
<dbReference type="AlphaFoldDB" id="A0A6N8CLS4"/>
<dbReference type="SUPFAM" id="SSF53474">
    <property type="entry name" value="alpha/beta-Hydrolases"/>
    <property type="match status" value="1"/>
</dbReference>
<name>A0A6N8CLS4_9BACI</name>
<reference evidence="5 6" key="1">
    <citation type="submission" date="2019-11" db="EMBL/GenBank/DDBJ databases">
        <title>Terrilactibacillus tamarindus sp. nov. BCM23-1 isolated from bark of Tamarindus indica.</title>
        <authorList>
            <person name="Kingkaew E."/>
            <person name="Tanasupawat S."/>
        </authorList>
    </citation>
    <scope>NUCLEOTIDE SEQUENCE [LARGE SCALE GENOMIC DNA]</scope>
    <source>
        <strain evidence="5 6">BCM23-1</strain>
    </source>
</reference>
<accession>A0A6N8CLS4</accession>
<evidence type="ECO:0000313" key="6">
    <source>
        <dbReference type="Proteomes" id="UP000440978"/>
    </source>
</evidence>
<comment type="caution">
    <text evidence="5">The sequence shown here is derived from an EMBL/GenBank/DDBJ whole genome shotgun (WGS) entry which is preliminary data.</text>
</comment>
<evidence type="ECO:0000256" key="2">
    <source>
        <dbReference type="ARBA" id="ARBA00023239"/>
    </source>
</evidence>
<evidence type="ECO:0000259" key="4">
    <source>
        <dbReference type="Pfam" id="PF00561"/>
    </source>
</evidence>
<evidence type="ECO:0000313" key="5">
    <source>
        <dbReference type="EMBL" id="MTT30518.1"/>
    </source>
</evidence>
<comment type="function">
    <text evidence="3">Catalyzes a proton abstraction reaction that results in 2,5-elimination of pyruvate from 2-succinyl-5-enolpyruvyl-6-hydroxy-3-cyclohexene-1-carboxylate (SEPHCHC) and the formation of 2-succinyl-6-hydroxy-2,4-cyclohexadiene-1-carboxylate (SHCHC).</text>
</comment>